<comment type="caution">
    <text evidence="2">The sequence shown here is derived from an EMBL/GenBank/DDBJ whole genome shotgun (WGS) entry which is preliminary data.</text>
</comment>
<reference evidence="3" key="1">
    <citation type="submission" date="2018-06" db="EMBL/GenBank/DDBJ databases">
        <title>Aestuariibacter litoralis strain KCTC 52945T.</title>
        <authorList>
            <person name="Li X."/>
            <person name="Salam N."/>
            <person name="Li J.-L."/>
            <person name="Chen Y.-M."/>
            <person name="Yang Z.-W."/>
            <person name="Zhang L.-Y."/>
            <person name="Han M.-X."/>
            <person name="Xiao M."/>
            <person name="Li W.-J."/>
        </authorList>
    </citation>
    <scope>NUCLEOTIDE SEQUENCE [LARGE SCALE GENOMIC DNA]</scope>
    <source>
        <strain evidence="3">KCTC 52945</strain>
    </source>
</reference>
<sequence length="158" mass="16652">MRPSTHPQALRVAAALGSGFTVVEFDESTHTAQEAADAIGCQLAQIAKSILFRSASGRPVLVIASGTNRVDEKKVKALLGEKIERASPDFVKEMTGYEVGGVPPLGHASACVVYLDEDLKAYPTLWAAGGTPNAVFEIGFEKLAEMSGATVADVKKFS</sequence>
<dbReference type="AlphaFoldDB" id="A0A2W2AYY1"/>
<evidence type="ECO:0000259" key="1">
    <source>
        <dbReference type="Pfam" id="PF04073"/>
    </source>
</evidence>
<proteinExistence type="predicted"/>
<keyword evidence="3" id="KW-1185">Reference proteome</keyword>
<dbReference type="Proteomes" id="UP000248795">
    <property type="component" value="Unassembled WGS sequence"/>
</dbReference>
<gene>
    <name evidence="2" type="ORF">DK847_05175</name>
</gene>
<feature type="domain" description="YbaK/aminoacyl-tRNA synthetase-associated" evidence="1">
    <location>
        <begin position="27"/>
        <end position="143"/>
    </location>
</feature>
<dbReference type="EMBL" id="QKVK01000002">
    <property type="protein sequence ID" value="PZF77820.1"/>
    <property type="molecule type" value="Genomic_DNA"/>
</dbReference>
<protein>
    <submittedName>
        <fullName evidence="2">YbaK/EbsC family protein</fullName>
    </submittedName>
</protein>
<dbReference type="Gene3D" id="3.90.960.10">
    <property type="entry name" value="YbaK/aminoacyl-tRNA synthetase-associated domain"/>
    <property type="match status" value="1"/>
</dbReference>
<evidence type="ECO:0000313" key="2">
    <source>
        <dbReference type="EMBL" id="PZF77820.1"/>
    </source>
</evidence>
<name>A0A2W2AYY1_9HYPH</name>
<dbReference type="SUPFAM" id="SSF55826">
    <property type="entry name" value="YbaK/ProRS associated domain"/>
    <property type="match status" value="1"/>
</dbReference>
<dbReference type="GO" id="GO:0002161">
    <property type="term" value="F:aminoacyl-tRNA deacylase activity"/>
    <property type="evidence" value="ECO:0007669"/>
    <property type="project" value="InterPro"/>
</dbReference>
<dbReference type="CDD" id="cd04333">
    <property type="entry name" value="ProX_deacylase"/>
    <property type="match status" value="1"/>
</dbReference>
<dbReference type="InterPro" id="IPR036754">
    <property type="entry name" value="YbaK/aa-tRNA-synt-asso_dom_sf"/>
</dbReference>
<dbReference type="InterPro" id="IPR007214">
    <property type="entry name" value="YbaK/aa-tRNA-synth-assoc-dom"/>
</dbReference>
<dbReference type="PANTHER" id="PTHR30411:SF1">
    <property type="entry name" value="CYTOPLASMIC PROTEIN"/>
    <property type="match status" value="1"/>
</dbReference>
<evidence type="ECO:0000313" key="3">
    <source>
        <dbReference type="Proteomes" id="UP000248795"/>
    </source>
</evidence>
<organism evidence="2 3">
    <name type="scientific">Aestuariivirga litoralis</name>
    <dbReference type="NCBI Taxonomy" id="2650924"/>
    <lineage>
        <taxon>Bacteria</taxon>
        <taxon>Pseudomonadati</taxon>
        <taxon>Pseudomonadota</taxon>
        <taxon>Alphaproteobacteria</taxon>
        <taxon>Hyphomicrobiales</taxon>
        <taxon>Aestuariivirgaceae</taxon>
        <taxon>Aestuariivirga</taxon>
    </lineage>
</organism>
<accession>A0A2W2AYY1</accession>
<dbReference type="RefSeq" id="WP_111196568.1">
    <property type="nucleotide sequence ID" value="NZ_QKVK01000002.1"/>
</dbReference>
<dbReference type="PANTHER" id="PTHR30411">
    <property type="entry name" value="CYTOPLASMIC PROTEIN"/>
    <property type="match status" value="1"/>
</dbReference>
<dbReference type="Pfam" id="PF04073">
    <property type="entry name" value="tRNA_edit"/>
    <property type="match status" value="1"/>
</dbReference>